<comment type="caution">
    <text evidence="1">The sequence shown here is derived from an EMBL/GenBank/DDBJ whole genome shotgun (WGS) entry which is preliminary data.</text>
</comment>
<protein>
    <recommendedName>
        <fullName evidence="3">Secreted protein</fullName>
    </recommendedName>
</protein>
<evidence type="ECO:0008006" key="3">
    <source>
        <dbReference type="Google" id="ProtNLM"/>
    </source>
</evidence>
<evidence type="ECO:0000313" key="1">
    <source>
        <dbReference type="EMBL" id="MEW2362429.1"/>
    </source>
</evidence>
<organism evidence="1 2">
    <name type="scientific">Streptomyces huasconensis</name>
    <dbReference type="NCBI Taxonomy" id="1854574"/>
    <lineage>
        <taxon>Bacteria</taxon>
        <taxon>Bacillati</taxon>
        <taxon>Actinomycetota</taxon>
        <taxon>Actinomycetes</taxon>
        <taxon>Kitasatosporales</taxon>
        <taxon>Streptomycetaceae</taxon>
        <taxon>Streptomyces</taxon>
    </lineage>
</organism>
<reference evidence="1 2" key="1">
    <citation type="submission" date="2024-06" db="EMBL/GenBank/DDBJ databases">
        <title>The Natural Products Discovery Center: Release of the First 8490 Sequenced Strains for Exploring Actinobacteria Biosynthetic Diversity.</title>
        <authorList>
            <person name="Kalkreuter E."/>
            <person name="Kautsar S.A."/>
            <person name="Yang D."/>
            <person name="Bader C.D."/>
            <person name="Teijaro C.N."/>
            <person name="Fluegel L."/>
            <person name="Davis C.M."/>
            <person name="Simpson J.R."/>
            <person name="Lauterbach L."/>
            <person name="Steele A.D."/>
            <person name="Gui C."/>
            <person name="Meng S."/>
            <person name="Li G."/>
            <person name="Viehrig K."/>
            <person name="Ye F."/>
            <person name="Su P."/>
            <person name="Kiefer A.F."/>
            <person name="Nichols A."/>
            <person name="Cepeda A.J."/>
            <person name="Yan W."/>
            <person name="Fan B."/>
            <person name="Jiang Y."/>
            <person name="Adhikari A."/>
            <person name="Zheng C.-J."/>
            <person name="Schuster L."/>
            <person name="Cowan T.M."/>
            <person name="Smanski M.J."/>
            <person name="Chevrette M.G."/>
            <person name="De Carvalho L.P.S."/>
            <person name="Shen B."/>
        </authorList>
    </citation>
    <scope>NUCLEOTIDE SEQUENCE [LARGE SCALE GENOMIC DNA]</scope>
    <source>
        <strain evidence="1 2">NPDC047833</strain>
    </source>
</reference>
<accession>A0ABV3LSJ3</accession>
<dbReference type="Proteomes" id="UP001553843">
    <property type="component" value="Unassembled WGS sequence"/>
</dbReference>
<gene>
    <name evidence="1" type="ORF">AB0887_10765</name>
</gene>
<proteinExistence type="predicted"/>
<evidence type="ECO:0000313" key="2">
    <source>
        <dbReference type="Proteomes" id="UP001553843"/>
    </source>
</evidence>
<dbReference type="EMBL" id="JBEYRS010000003">
    <property type="protein sequence ID" value="MEW2362429.1"/>
    <property type="molecule type" value="Genomic_DNA"/>
</dbReference>
<dbReference type="RefSeq" id="WP_359770684.1">
    <property type="nucleotide sequence ID" value="NZ_JBEYRR010000001.1"/>
</dbReference>
<sequence>MNRTGRSWLMMSKASGAGSRFLATVMFTAGGMWVARTWAMSGPQSQVPVVCAEAKVLSGSFSFEVKV</sequence>
<keyword evidence="2" id="KW-1185">Reference proteome</keyword>
<name>A0ABV3LSJ3_9ACTN</name>